<keyword evidence="2" id="KW-1185">Reference proteome</keyword>
<reference evidence="1" key="1">
    <citation type="submission" date="2023-04" db="EMBL/GenBank/DDBJ databases">
        <title>Colletotrichum limetticola genome sequence.</title>
        <authorList>
            <person name="Baroncelli R."/>
        </authorList>
    </citation>
    <scope>NUCLEOTIDE SEQUENCE</scope>
    <source>
        <strain evidence="1">KLA-Anderson</strain>
    </source>
</reference>
<protein>
    <submittedName>
        <fullName evidence="1">Uncharacterized protein</fullName>
    </submittedName>
</protein>
<proteinExistence type="predicted"/>
<sequence length="60" mass="6890">MLQRLSFPLRHLCFASGMRTRLCFNSAIRHSTLLRRRQLLAPQRPVHRVTTGKSSTSQGI</sequence>
<evidence type="ECO:0000313" key="1">
    <source>
        <dbReference type="EMBL" id="KAK0367632.1"/>
    </source>
</evidence>
<gene>
    <name evidence="1" type="ORF">CLIM01_15010</name>
</gene>
<name>A0ABQ9P937_9PEZI</name>
<comment type="caution">
    <text evidence="1">The sequence shown here is derived from an EMBL/GenBank/DDBJ whole genome shotgun (WGS) entry which is preliminary data.</text>
</comment>
<accession>A0ABQ9P937</accession>
<organism evidence="1 2">
    <name type="scientific">Colletotrichum limetticola</name>
    <dbReference type="NCBI Taxonomy" id="1209924"/>
    <lineage>
        <taxon>Eukaryota</taxon>
        <taxon>Fungi</taxon>
        <taxon>Dikarya</taxon>
        <taxon>Ascomycota</taxon>
        <taxon>Pezizomycotina</taxon>
        <taxon>Sordariomycetes</taxon>
        <taxon>Hypocreomycetidae</taxon>
        <taxon>Glomerellales</taxon>
        <taxon>Glomerellaceae</taxon>
        <taxon>Colletotrichum</taxon>
        <taxon>Colletotrichum acutatum species complex</taxon>
    </lineage>
</organism>
<dbReference type="Proteomes" id="UP001169217">
    <property type="component" value="Unassembled WGS sequence"/>
</dbReference>
<evidence type="ECO:0000313" key="2">
    <source>
        <dbReference type="Proteomes" id="UP001169217"/>
    </source>
</evidence>
<dbReference type="EMBL" id="JARUPT010001200">
    <property type="protein sequence ID" value="KAK0367632.1"/>
    <property type="molecule type" value="Genomic_DNA"/>
</dbReference>